<accession>A0AAP0LR27</accession>
<proteinExistence type="predicted"/>
<dbReference type="AlphaFoldDB" id="A0AAP0LR27"/>
<gene>
    <name evidence="1" type="ORF">WN944_024273</name>
</gene>
<dbReference type="EMBL" id="JBCGBO010000024">
    <property type="protein sequence ID" value="KAK9181136.1"/>
    <property type="molecule type" value="Genomic_DNA"/>
</dbReference>
<comment type="caution">
    <text evidence="1">The sequence shown here is derived from an EMBL/GenBank/DDBJ whole genome shotgun (WGS) entry which is preliminary data.</text>
</comment>
<keyword evidence="2" id="KW-1185">Reference proteome</keyword>
<evidence type="ECO:0000313" key="1">
    <source>
        <dbReference type="EMBL" id="KAK9181136.1"/>
    </source>
</evidence>
<reference evidence="1 2" key="1">
    <citation type="submission" date="2024-05" db="EMBL/GenBank/DDBJ databases">
        <title>Haplotype-resolved chromosome-level genome assembly of Huyou (Citrus changshanensis).</title>
        <authorList>
            <person name="Miao C."/>
            <person name="Chen W."/>
            <person name="Wu Y."/>
            <person name="Wang L."/>
            <person name="Zhao S."/>
            <person name="Grierson D."/>
            <person name="Xu C."/>
            <person name="Chen K."/>
        </authorList>
    </citation>
    <scope>NUCLEOTIDE SEQUENCE [LARGE SCALE GENOMIC DNA]</scope>
    <source>
        <strain evidence="1">01-14</strain>
        <tissue evidence="1">Leaf</tissue>
    </source>
</reference>
<organism evidence="1 2">
    <name type="scientific">Citrus x changshan-huyou</name>
    <dbReference type="NCBI Taxonomy" id="2935761"/>
    <lineage>
        <taxon>Eukaryota</taxon>
        <taxon>Viridiplantae</taxon>
        <taxon>Streptophyta</taxon>
        <taxon>Embryophyta</taxon>
        <taxon>Tracheophyta</taxon>
        <taxon>Spermatophyta</taxon>
        <taxon>Magnoliopsida</taxon>
        <taxon>eudicotyledons</taxon>
        <taxon>Gunneridae</taxon>
        <taxon>Pentapetalae</taxon>
        <taxon>rosids</taxon>
        <taxon>malvids</taxon>
        <taxon>Sapindales</taxon>
        <taxon>Rutaceae</taxon>
        <taxon>Aurantioideae</taxon>
        <taxon>Citrus</taxon>
    </lineage>
</organism>
<dbReference type="Proteomes" id="UP001428341">
    <property type="component" value="Unassembled WGS sequence"/>
</dbReference>
<evidence type="ECO:0000313" key="2">
    <source>
        <dbReference type="Proteomes" id="UP001428341"/>
    </source>
</evidence>
<name>A0AAP0LR27_9ROSI</name>
<sequence>MSGRDDDENTPEDEDDQFITLGFYVNLIRGLLFESGDQTSHFLKSHKKTNKVLALLAMESKWLDWICSPVRVAGKSPLLGKPVPPDSSGDF</sequence>
<protein>
    <submittedName>
        <fullName evidence="1">Uncharacterized protein</fullName>
    </submittedName>
</protein>